<dbReference type="GeneID" id="58228053"/>
<proteinExistence type="predicted"/>
<accession>A0A0F4PJV7</accession>
<keyword evidence="2" id="KW-1185">Reference proteome</keyword>
<dbReference type="EMBL" id="JXXZ01000006">
    <property type="protein sequence ID" value="KJZ00277.1"/>
    <property type="molecule type" value="Genomic_DNA"/>
</dbReference>
<sequence length="221" mass="24893">MNNFAFTDYFSKFRLALILSLLTIIIFSYSYAGEEIRMSERKSAMVLMGGEAFDIPKTYLSPSDELPDRIDKENMIEISFFFPSFSGFGDRDNIATVGPYNPNQVTAFWTVVNGGGRLNANSSLKNALKYGLSKRDDKSDTDGLTAYKNANNSGVTYHAQNNHGDDVLIHCTEGPANSTCKLEYLDSKSNRGIFASFDKKYLPRWLEVNNKLLCLIKKWKV</sequence>
<dbReference type="Proteomes" id="UP000033664">
    <property type="component" value="Unassembled WGS sequence"/>
</dbReference>
<evidence type="ECO:0000313" key="1">
    <source>
        <dbReference type="EMBL" id="KJZ00277.1"/>
    </source>
</evidence>
<name>A0A0F4PJV7_9GAMM</name>
<organism evidence="1 2">
    <name type="scientific">Pseudoalteromonas ruthenica</name>
    <dbReference type="NCBI Taxonomy" id="151081"/>
    <lineage>
        <taxon>Bacteria</taxon>
        <taxon>Pseudomonadati</taxon>
        <taxon>Pseudomonadota</taxon>
        <taxon>Gammaproteobacteria</taxon>
        <taxon>Alteromonadales</taxon>
        <taxon>Pseudoalteromonadaceae</taxon>
        <taxon>Pseudoalteromonas</taxon>
    </lineage>
</organism>
<protein>
    <submittedName>
        <fullName evidence="1">Uncharacterized protein</fullName>
    </submittedName>
</protein>
<dbReference type="AlphaFoldDB" id="A0A0F4PJV7"/>
<dbReference type="OrthoDB" id="9920398at2"/>
<reference evidence="1 2" key="1">
    <citation type="journal article" date="2015" name="BMC Genomics">
        <title>Genome mining reveals unlocked bioactive potential of marine Gram-negative bacteria.</title>
        <authorList>
            <person name="Machado H."/>
            <person name="Sonnenschein E.C."/>
            <person name="Melchiorsen J."/>
            <person name="Gram L."/>
        </authorList>
    </citation>
    <scope>NUCLEOTIDE SEQUENCE [LARGE SCALE GENOMIC DNA]</scope>
    <source>
        <strain evidence="1 2">S3137</strain>
    </source>
</reference>
<dbReference type="RefSeq" id="WP_045980144.1">
    <property type="nucleotide sequence ID" value="NZ_JXXY01000015.1"/>
</dbReference>
<dbReference type="PATRIC" id="fig|151081.8.peg.3041"/>
<comment type="caution">
    <text evidence="1">The sequence shown here is derived from an EMBL/GenBank/DDBJ whole genome shotgun (WGS) entry which is preliminary data.</text>
</comment>
<evidence type="ECO:0000313" key="2">
    <source>
        <dbReference type="Proteomes" id="UP000033664"/>
    </source>
</evidence>
<gene>
    <name evidence="1" type="ORF">TW72_06070</name>
</gene>